<dbReference type="GO" id="GO:0008289">
    <property type="term" value="F:lipid binding"/>
    <property type="evidence" value="ECO:0007669"/>
    <property type="project" value="UniProtKB-KW"/>
</dbReference>
<feature type="signal peptide" evidence="2">
    <location>
        <begin position="1"/>
        <end position="27"/>
    </location>
</feature>
<dbReference type="Gene3D" id="1.10.110.10">
    <property type="entry name" value="Plant lipid-transfer and hydrophobic proteins"/>
    <property type="match status" value="1"/>
</dbReference>
<evidence type="ECO:0000259" key="3">
    <source>
        <dbReference type="SMART" id="SM00499"/>
    </source>
</evidence>
<gene>
    <name evidence="4" type="primary">LTP1</name>
    <name evidence="4" type="ORF">AXF42_Ash008085</name>
</gene>
<name>A0A2I0A8J4_9ASPA</name>
<comment type="similarity">
    <text evidence="1">Belongs to the plant LTP family.</text>
</comment>
<dbReference type="InterPro" id="IPR000528">
    <property type="entry name" value="Plant_nsLTP"/>
</dbReference>
<dbReference type="GO" id="GO:0006869">
    <property type="term" value="P:lipid transport"/>
    <property type="evidence" value="ECO:0007669"/>
    <property type="project" value="InterPro"/>
</dbReference>
<evidence type="ECO:0000313" key="5">
    <source>
        <dbReference type="Proteomes" id="UP000236161"/>
    </source>
</evidence>
<evidence type="ECO:0000256" key="2">
    <source>
        <dbReference type="SAM" id="SignalP"/>
    </source>
</evidence>
<dbReference type="OrthoDB" id="1890443at2759"/>
<feature type="domain" description="Bifunctional inhibitor/plant lipid transfer protein/seed storage helical" evidence="3">
    <location>
        <begin position="31"/>
        <end position="115"/>
    </location>
</feature>
<keyword evidence="5" id="KW-1185">Reference proteome</keyword>
<keyword evidence="1" id="KW-0813">Transport</keyword>
<keyword evidence="2" id="KW-0732">Signal</keyword>
<dbReference type="PANTHER" id="PTHR33076">
    <property type="entry name" value="NON-SPECIFIC LIPID-TRANSFER PROTEIN 2-RELATED"/>
    <property type="match status" value="1"/>
</dbReference>
<dbReference type="SUPFAM" id="SSF47699">
    <property type="entry name" value="Bifunctional inhibitor/lipid-transfer protein/seed storage 2S albumin"/>
    <property type="match status" value="1"/>
</dbReference>
<dbReference type="SMART" id="SM00499">
    <property type="entry name" value="AAI"/>
    <property type="match status" value="1"/>
</dbReference>
<proteinExistence type="inferred from homology"/>
<dbReference type="InterPro" id="IPR036312">
    <property type="entry name" value="Bifun_inhib/LTP/seed_sf"/>
</dbReference>
<dbReference type="PRINTS" id="PR00382">
    <property type="entry name" value="LIPIDTRNSFER"/>
</dbReference>
<feature type="chain" id="PRO_5014167934" description="Non-specific lipid-transfer protein" evidence="2">
    <location>
        <begin position="28"/>
        <end position="117"/>
    </location>
</feature>
<protein>
    <recommendedName>
        <fullName evidence="1">Non-specific lipid-transfer protein</fullName>
    </recommendedName>
</protein>
<evidence type="ECO:0000256" key="1">
    <source>
        <dbReference type="RuleBase" id="RU000628"/>
    </source>
</evidence>
<dbReference type="AlphaFoldDB" id="A0A2I0A8J4"/>
<dbReference type="Proteomes" id="UP000236161">
    <property type="component" value="Unassembled WGS sequence"/>
</dbReference>
<evidence type="ECO:0000313" key="4">
    <source>
        <dbReference type="EMBL" id="PKA51856.1"/>
    </source>
</evidence>
<comment type="function">
    <text evidence="1">Plant non-specific lipid-transfer proteins transfer phospholipids as well as galactolipids across membranes. May play a role in wax or cutin deposition in the cell walls of expanding epidermal cells and certain secretory tissues.</text>
</comment>
<accession>A0A2I0A8J4</accession>
<sequence length="117" mass="12014">MARAPAMAVMAAVLALAAVLLLPRGAAVITCLQVDIDLLPCLSYIRTGGTVPGMCCKGVAGLVAAARTTADRRSACNCLKSLAHGASNDEISRAEQIPAACNISIPYKISPDTDCNK</sequence>
<dbReference type="EMBL" id="KZ452012">
    <property type="protein sequence ID" value="PKA51856.1"/>
    <property type="molecule type" value="Genomic_DNA"/>
</dbReference>
<dbReference type="CDD" id="cd01960">
    <property type="entry name" value="nsLTP1"/>
    <property type="match status" value="1"/>
</dbReference>
<reference evidence="4 5" key="1">
    <citation type="journal article" date="2017" name="Nature">
        <title>The Apostasia genome and the evolution of orchids.</title>
        <authorList>
            <person name="Zhang G.Q."/>
            <person name="Liu K.W."/>
            <person name="Li Z."/>
            <person name="Lohaus R."/>
            <person name="Hsiao Y.Y."/>
            <person name="Niu S.C."/>
            <person name="Wang J.Y."/>
            <person name="Lin Y.C."/>
            <person name="Xu Q."/>
            <person name="Chen L.J."/>
            <person name="Yoshida K."/>
            <person name="Fujiwara S."/>
            <person name="Wang Z.W."/>
            <person name="Zhang Y.Q."/>
            <person name="Mitsuda N."/>
            <person name="Wang M."/>
            <person name="Liu G.H."/>
            <person name="Pecoraro L."/>
            <person name="Huang H.X."/>
            <person name="Xiao X.J."/>
            <person name="Lin M."/>
            <person name="Wu X.Y."/>
            <person name="Wu W.L."/>
            <person name="Chen Y.Y."/>
            <person name="Chang S.B."/>
            <person name="Sakamoto S."/>
            <person name="Ohme-Takagi M."/>
            <person name="Yagi M."/>
            <person name="Zeng S.J."/>
            <person name="Shen C.Y."/>
            <person name="Yeh C.M."/>
            <person name="Luo Y.B."/>
            <person name="Tsai W.C."/>
            <person name="Van de Peer Y."/>
            <person name="Liu Z.J."/>
        </authorList>
    </citation>
    <scope>NUCLEOTIDE SEQUENCE [LARGE SCALE GENOMIC DNA]</scope>
    <source>
        <strain evidence="5">cv. Shenzhen</strain>
        <tissue evidence="4">Stem</tissue>
    </source>
</reference>
<dbReference type="InterPro" id="IPR016140">
    <property type="entry name" value="Bifunc_inhib/LTP/seed_store"/>
</dbReference>
<dbReference type="Pfam" id="PF00234">
    <property type="entry name" value="Tryp_alpha_amyl"/>
    <property type="match status" value="1"/>
</dbReference>
<keyword evidence="1" id="KW-0446">Lipid-binding</keyword>
<organism evidence="4 5">
    <name type="scientific">Apostasia shenzhenica</name>
    <dbReference type="NCBI Taxonomy" id="1088818"/>
    <lineage>
        <taxon>Eukaryota</taxon>
        <taxon>Viridiplantae</taxon>
        <taxon>Streptophyta</taxon>
        <taxon>Embryophyta</taxon>
        <taxon>Tracheophyta</taxon>
        <taxon>Spermatophyta</taxon>
        <taxon>Magnoliopsida</taxon>
        <taxon>Liliopsida</taxon>
        <taxon>Asparagales</taxon>
        <taxon>Orchidaceae</taxon>
        <taxon>Apostasioideae</taxon>
        <taxon>Apostasia</taxon>
    </lineage>
</organism>
<dbReference type="STRING" id="1088818.A0A2I0A8J4"/>